<name>C5KMP3_PERM5</name>
<dbReference type="AlphaFoldDB" id="C5KMP3"/>
<proteinExistence type="predicted"/>
<dbReference type="EMBL" id="GG674496">
    <property type="protein sequence ID" value="EER14201.1"/>
    <property type="molecule type" value="Genomic_DNA"/>
</dbReference>
<reference evidence="1 2" key="1">
    <citation type="submission" date="2008-07" db="EMBL/GenBank/DDBJ databases">
        <authorList>
            <person name="El-Sayed N."/>
            <person name="Caler E."/>
            <person name="Inman J."/>
            <person name="Amedeo P."/>
            <person name="Hass B."/>
            <person name="Wortman J."/>
        </authorList>
    </citation>
    <scope>NUCLEOTIDE SEQUENCE [LARGE SCALE GENOMIC DNA]</scope>
    <source>
        <strain evidence="2">ATCC 50983 / TXsc</strain>
    </source>
</reference>
<keyword evidence="2" id="KW-1185">Reference proteome</keyword>
<dbReference type="Proteomes" id="UP000007800">
    <property type="component" value="Unassembled WGS sequence"/>
</dbReference>
<dbReference type="GeneID" id="9044312"/>
<gene>
    <name evidence="1" type="ORF">Pmar_PMAR029267</name>
</gene>
<protein>
    <submittedName>
        <fullName evidence="1">Uncharacterized protein</fullName>
    </submittedName>
</protein>
<dbReference type="RefSeq" id="XP_002782406.1">
    <property type="nucleotide sequence ID" value="XM_002782360.1"/>
</dbReference>
<evidence type="ECO:0000313" key="2">
    <source>
        <dbReference type="Proteomes" id="UP000007800"/>
    </source>
</evidence>
<organism evidence="2">
    <name type="scientific">Perkinsus marinus (strain ATCC 50983 / TXsc)</name>
    <dbReference type="NCBI Taxonomy" id="423536"/>
    <lineage>
        <taxon>Eukaryota</taxon>
        <taxon>Sar</taxon>
        <taxon>Alveolata</taxon>
        <taxon>Perkinsozoa</taxon>
        <taxon>Perkinsea</taxon>
        <taxon>Perkinsida</taxon>
        <taxon>Perkinsidae</taxon>
        <taxon>Perkinsus</taxon>
    </lineage>
</organism>
<evidence type="ECO:0000313" key="1">
    <source>
        <dbReference type="EMBL" id="EER14201.1"/>
    </source>
</evidence>
<sequence>MTSEDAITCFKALSSLPTDEGGQEPHIQLLRMVYPFINPYNRDRSLDTVVTEVGDIVQTLAHNQTNTMSTKYLGKDNNILLQKLIYRLLDTNNNKYTSYIEL</sequence>
<dbReference type="InParanoid" id="C5KMP3"/>
<accession>C5KMP3</accession>